<gene>
    <name evidence="1" type="ORF">C436_20398</name>
</gene>
<dbReference type="EMBL" id="AOLR01000057">
    <property type="protein sequence ID" value="EMA08763.1"/>
    <property type="molecule type" value="Genomic_DNA"/>
</dbReference>
<organism evidence="1 2">
    <name type="scientific">Haloarcula marismortui ATCC 33800</name>
    <dbReference type="NCBI Taxonomy" id="662476"/>
    <lineage>
        <taxon>Archaea</taxon>
        <taxon>Methanobacteriati</taxon>
        <taxon>Methanobacteriota</taxon>
        <taxon>Stenosarchaea group</taxon>
        <taxon>Halobacteria</taxon>
        <taxon>Halobacteriales</taxon>
        <taxon>Haloarculaceae</taxon>
        <taxon>Haloarcula</taxon>
    </lineage>
</organism>
<reference evidence="1 2" key="1">
    <citation type="journal article" date="2014" name="PLoS Genet.">
        <title>Phylogenetically driven sequencing of extremely halophilic archaea reveals strategies for static and dynamic osmo-response.</title>
        <authorList>
            <person name="Becker E.A."/>
            <person name="Seitzer P.M."/>
            <person name="Tritt A."/>
            <person name="Larsen D."/>
            <person name="Krusor M."/>
            <person name="Yao A.I."/>
            <person name="Wu D."/>
            <person name="Madern D."/>
            <person name="Eisen J.A."/>
            <person name="Darling A.E."/>
            <person name="Facciotti M.T."/>
        </authorList>
    </citation>
    <scope>NUCLEOTIDE SEQUENCE [LARGE SCALE GENOMIC DNA]</scope>
    <source>
        <strain evidence="1 2">ATCC 33800</strain>
    </source>
</reference>
<protein>
    <submittedName>
        <fullName evidence="1">Uncharacterized protein</fullName>
    </submittedName>
</protein>
<dbReference type="Proteomes" id="UP000011659">
    <property type="component" value="Unassembled WGS sequence"/>
</dbReference>
<comment type="caution">
    <text evidence="1">The sequence shown here is derived from an EMBL/GenBank/DDBJ whole genome shotgun (WGS) entry which is preliminary data.</text>
</comment>
<name>M0JK86_9EURY</name>
<sequence>MYPVGSNESIDTNRKEAYLRVRTGSTVRALGTDDNTVYGLKRPLVEADEIARCRRVSMVCAGCVRALPLIKRAIEKVFDDV</sequence>
<evidence type="ECO:0000313" key="1">
    <source>
        <dbReference type="EMBL" id="EMA08763.1"/>
    </source>
</evidence>
<dbReference type="AlphaFoldDB" id="M0JK86"/>
<accession>M0JK86</accession>
<proteinExistence type="predicted"/>
<keyword evidence="2" id="KW-1185">Reference proteome</keyword>
<evidence type="ECO:0000313" key="2">
    <source>
        <dbReference type="Proteomes" id="UP000011659"/>
    </source>
</evidence>